<organism evidence="13 14">
    <name type="scientific">Ramalina farinacea</name>
    <dbReference type="NCBI Taxonomy" id="258253"/>
    <lineage>
        <taxon>Eukaryota</taxon>
        <taxon>Fungi</taxon>
        <taxon>Dikarya</taxon>
        <taxon>Ascomycota</taxon>
        <taxon>Pezizomycotina</taxon>
        <taxon>Lecanoromycetes</taxon>
        <taxon>OSLEUM clade</taxon>
        <taxon>Lecanoromycetidae</taxon>
        <taxon>Lecanorales</taxon>
        <taxon>Lecanorineae</taxon>
        <taxon>Ramalinaceae</taxon>
        <taxon>Ramalina</taxon>
    </lineage>
</organism>
<comment type="subcellular location">
    <subcellularLocation>
        <location evidence="1">Membrane</location>
        <topology evidence="1">Multi-pass membrane protein</topology>
    </subcellularLocation>
</comment>
<dbReference type="CDD" id="cd06186">
    <property type="entry name" value="NOX_Duox_like_FAD_NADP"/>
    <property type="match status" value="1"/>
</dbReference>
<feature type="transmembrane region" description="Helical" evidence="11">
    <location>
        <begin position="402"/>
        <end position="427"/>
    </location>
</feature>
<evidence type="ECO:0000256" key="9">
    <source>
        <dbReference type="ARBA" id="ARBA00023136"/>
    </source>
</evidence>
<dbReference type="Pfam" id="PF08030">
    <property type="entry name" value="NAD_binding_6"/>
    <property type="match status" value="1"/>
</dbReference>
<feature type="region of interest" description="Disordered" evidence="10">
    <location>
        <begin position="831"/>
        <end position="850"/>
    </location>
</feature>
<evidence type="ECO:0000256" key="8">
    <source>
        <dbReference type="ARBA" id="ARBA00023065"/>
    </source>
</evidence>
<feature type="transmembrane region" description="Helical" evidence="11">
    <location>
        <begin position="340"/>
        <end position="361"/>
    </location>
</feature>
<evidence type="ECO:0000313" key="14">
    <source>
        <dbReference type="Proteomes" id="UP001161017"/>
    </source>
</evidence>
<evidence type="ECO:0000256" key="2">
    <source>
        <dbReference type="ARBA" id="ARBA00006278"/>
    </source>
</evidence>
<dbReference type="EMBL" id="JAPUFD010000005">
    <property type="protein sequence ID" value="MDI1487550.1"/>
    <property type="molecule type" value="Genomic_DNA"/>
</dbReference>
<feature type="transmembrane region" description="Helical" evidence="11">
    <location>
        <begin position="525"/>
        <end position="545"/>
    </location>
</feature>
<keyword evidence="14" id="KW-1185">Reference proteome</keyword>
<gene>
    <name evidence="13" type="primary">FRE7</name>
    <name evidence="13" type="ORF">OHK93_006820</name>
</gene>
<dbReference type="AlphaFoldDB" id="A0AA43QNJ2"/>
<evidence type="ECO:0000256" key="6">
    <source>
        <dbReference type="ARBA" id="ARBA00022989"/>
    </source>
</evidence>
<dbReference type="GO" id="GO:0015677">
    <property type="term" value="P:copper ion import"/>
    <property type="evidence" value="ECO:0007669"/>
    <property type="project" value="TreeGrafter"/>
</dbReference>
<dbReference type="InterPro" id="IPR039261">
    <property type="entry name" value="FNR_nucleotide-bd"/>
</dbReference>
<sequence length="909" mass="101682">MQLIPLISRVKHFASVTAISIIFHDGLSTGLVPGPCKVEELKDKVELEHDTHDQTIQDLQDLGCSIVLESGVVVRARMASSIFDVWVGFSRYAEQKVPFATAGKEGENGLIEFLADMKTLHCLRSYTSIARFGGVVLDDRRRRVKGYLSELPAIRMTKLFATLKNESEELPWLLRQAWAVQIVKIVAGLHRRDRIVGGLDISRFGVREDGRVVLTRFSTSHRQLGNAKGVMPPELRQTLDKHSNNVSNFKTDILQLGTVVSLPFILHSSTDQLGKATVFQTISPIIMSMSMPDFDPSLANASVNDPACVKAGDTCRAFYDAHQLSQKEVSYYHQFDYGHYVSWFCVALLGAFAFGHGYRLWQERRKFTGSSRTLMGGIHSKVQAMVRYTTYRRIPGTLSDRLGMPTAGVGILIILFTLYCLVLSFAVRPYYRQHRGYGSPPLAIRTGLMAIALTPWIIALSGKFNLVTMLTGIGYEKLNVFHRWIGRICLGLSVVHTIPFIVAPLRDGGYAALHNQFYEPGGFEYTGVPPLAMLFGIVVLSVPWVRHRVYETFYYSHFLLAVAYVGLMFWHAGLEGDSWTYLWISIAIWLLSIVVRSFWYQRAINIRQPNWLQGYTAQISLLPGDVTKIEVLLPENLRTRPSQHFYLRFPEISALDSHPFTMAWKNVKEDVKVPAASTLSFFLRSRDGFTKRLRSIAERKAFDTTSVWLDGPYGGISTRLENLYDHIVLVAGGIGITACLPWMQHTVSQKTSGNKAIRLSSIKLVWAVRHASHIEWVNKYLQLLSQSAIPEGFLTIEIHCTSEDTRKAADNDAALIVLPASDLEKGESMSDVTNVQRRVEPPTSQSQLVPGRPRMDAVLEALEAGSTAVIGCGPTSLKVDLSNACAKAQTRVITGELEELALYTETFGW</sequence>
<dbReference type="Pfam" id="PF08022">
    <property type="entry name" value="FAD_binding_8"/>
    <property type="match status" value="1"/>
</dbReference>
<evidence type="ECO:0000256" key="7">
    <source>
        <dbReference type="ARBA" id="ARBA00023002"/>
    </source>
</evidence>
<keyword evidence="7" id="KW-0560">Oxidoreductase</keyword>
<keyword evidence="6 11" id="KW-1133">Transmembrane helix</keyword>
<dbReference type="InterPro" id="IPR011009">
    <property type="entry name" value="Kinase-like_dom_sf"/>
</dbReference>
<dbReference type="GO" id="GO:0000293">
    <property type="term" value="F:ferric-chelate reductase activity"/>
    <property type="evidence" value="ECO:0007669"/>
    <property type="project" value="UniProtKB-ARBA"/>
</dbReference>
<dbReference type="Gene3D" id="3.40.50.80">
    <property type="entry name" value="Nucleotide-binding domain of ferredoxin-NADP reductase (FNR) module"/>
    <property type="match status" value="1"/>
</dbReference>
<keyword evidence="5" id="KW-0249">Electron transport</keyword>
<dbReference type="SUPFAM" id="SSF56112">
    <property type="entry name" value="Protein kinase-like (PK-like)"/>
    <property type="match status" value="1"/>
</dbReference>
<feature type="domain" description="FAD-binding FR-type" evidence="12">
    <location>
        <begin position="609"/>
        <end position="719"/>
    </location>
</feature>
<comment type="caution">
    <text evidence="13">The sequence shown here is derived from an EMBL/GenBank/DDBJ whole genome shotgun (WGS) entry which is preliminary data.</text>
</comment>
<dbReference type="PANTHER" id="PTHR32361:SF23">
    <property type="entry name" value="FERRIC-CHELATE REDUCTASE"/>
    <property type="match status" value="1"/>
</dbReference>
<evidence type="ECO:0000256" key="1">
    <source>
        <dbReference type="ARBA" id="ARBA00004141"/>
    </source>
</evidence>
<dbReference type="SFLD" id="SFLDS00052">
    <property type="entry name" value="Ferric_Reductase_Domain"/>
    <property type="match status" value="1"/>
</dbReference>
<dbReference type="PANTHER" id="PTHR32361">
    <property type="entry name" value="FERRIC/CUPRIC REDUCTASE TRANSMEMBRANE COMPONENT"/>
    <property type="match status" value="1"/>
</dbReference>
<dbReference type="InterPro" id="IPR013130">
    <property type="entry name" value="Fe3_Rdtase_TM_dom"/>
</dbReference>
<dbReference type="SUPFAM" id="SSF52343">
    <property type="entry name" value="Ferredoxin reductase-like, C-terminal NADP-linked domain"/>
    <property type="match status" value="1"/>
</dbReference>
<dbReference type="Pfam" id="PF01794">
    <property type="entry name" value="Ferric_reduct"/>
    <property type="match status" value="1"/>
</dbReference>
<evidence type="ECO:0000259" key="12">
    <source>
        <dbReference type="PROSITE" id="PS51384"/>
    </source>
</evidence>
<dbReference type="SFLD" id="SFLDG01168">
    <property type="entry name" value="Ferric_reductase_subgroup_(FRE"/>
    <property type="match status" value="1"/>
</dbReference>
<evidence type="ECO:0000256" key="10">
    <source>
        <dbReference type="SAM" id="MobiDB-lite"/>
    </source>
</evidence>
<keyword evidence="9 11" id="KW-0472">Membrane</keyword>
<evidence type="ECO:0000313" key="13">
    <source>
        <dbReference type="EMBL" id="MDI1487550.1"/>
    </source>
</evidence>
<dbReference type="GO" id="GO:0005886">
    <property type="term" value="C:plasma membrane"/>
    <property type="evidence" value="ECO:0007669"/>
    <property type="project" value="TreeGrafter"/>
</dbReference>
<keyword evidence="8" id="KW-0406">Ion transport</keyword>
<feature type="transmembrane region" description="Helical" evidence="11">
    <location>
        <begin position="579"/>
        <end position="599"/>
    </location>
</feature>
<comment type="similarity">
    <text evidence="2">Belongs to the ferric reductase (FRE) family.</text>
</comment>
<dbReference type="PROSITE" id="PS51384">
    <property type="entry name" value="FAD_FR"/>
    <property type="match status" value="1"/>
</dbReference>
<evidence type="ECO:0000256" key="5">
    <source>
        <dbReference type="ARBA" id="ARBA00022982"/>
    </source>
</evidence>
<accession>A0AA43QNJ2</accession>
<protein>
    <submittedName>
        <fullName evidence="13">Ferric reductase</fullName>
    </submittedName>
</protein>
<name>A0AA43QNJ2_9LECA</name>
<evidence type="ECO:0000256" key="3">
    <source>
        <dbReference type="ARBA" id="ARBA00022448"/>
    </source>
</evidence>
<reference evidence="13" key="1">
    <citation type="journal article" date="2023" name="Genome Biol. Evol.">
        <title>First Whole Genome Sequence and Flow Cytometry Genome Size Data for the Lichen-Forming Fungus Ramalina farinacea (Ascomycota).</title>
        <authorList>
            <person name="Llewellyn T."/>
            <person name="Mian S."/>
            <person name="Hill R."/>
            <person name="Leitch I.J."/>
            <person name="Gaya E."/>
        </authorList>
    </citation>
    <scope>NUCLEOTIDE SEQUENCE</scope>
    <source>
        <strain evidence="13">LIQ254RAFAR</strain>
    </source>
</reference>
<feature type="transmembrane region" description="Helical" evidence="11">
    <location>
        <begin position="552"/>
        <end position="573"/>
    </location>
</feature>
<dbReference type="Proteomes" id="UP001161017">
    <property type="component" value="Unassembled WGS sequence"/>
</dbReference>
<evidence type="ECO:0000256" key="4">
    <source>
        <dbReference type="ARBA" id="ARBA00022692"/>
    </source>
</evidence>
<feature type="transmembrane region" description="Helical" evidence="11">
    <location>
        <begin position="484"/>
        <end position="505"/>
    </location>
</feature>
<dbReference type="InterPro" id="IPR013112">
    <property type="entry name" value="FAD-bd_8"/>
</dbReference>
<dbReference type="GO" id="GO:0006826">
    <property type="term" value="P:iron ion transport"/>
    <property type="evidence" value="ECO:0007669"/>
    <property type="project" value="TreeGrafter"/>
</dbReference>
<dbReference type="InterPro" id="IPR013121">
    <property type="entry name" value="Fe_red_NAD-bd_6"/>
</dbReference>
<dbReference type="Gene3D" id="1.10.510.10">
    <property type="entry name" value="Transferase(Phosphotransferase) domain 1"/>
    <property type="match status" value="1"/>
</dbReference>
<dbReference type="InterPro" id="IPR017927">
    <property type="entry name" value="FAD-bd_FR_type"/>
</dbReference>
<keyword evidence="3" id="KW-0813">Transport</keyword>
<keyword evidence="4 11" id="KW-0812">Transmembrane</keyword>
<dbReference type="InterPro" id="IPR051410">
    <property type="entry name" value="Ferric/Cupric_Reductase"/>
</dbReference>
<dbReference type="GO" id="GO:0006879">
    <property type="term" value="P:intracellular iron ion homeostasis"/>
    <property type="evidence" value="ECO:0007669"/>
    <property type="project" value="TreeGrafter"/>
</dbReference>
<evidence type="ECO:0000256" key="11">
    <source>
        <dbReference type="SAM" id="Phobius"/>
    </source>
</evidence>
<proteinExistence type="inferred from homology"/>
<feature type="compositionally biased region" description="Polar residues" evidence="10">
    <location>
        <begin position="831"/>
        <end position="848"/>
    </location>
</feature>
<feature type="transmembrane region" description="Helical" evidence="11">
    <location>
        <begin position="447"/>
        <end position="472"/>
    </location>
</feature>